<accession>A0A6C0F5P3</accession>
<evidence type="ECO:0000313" key="1">
    <source>
        <dbReference type="EMBL" id="QHT37157.1"/>
    </source>
</evidence>
<reference evidence="1" key="1">
    <citation type="journal article" date="2020" name="Nature">
        <title>Giant virus diversity and host interactions through global metagenomics.</title>
        <authorList>
            <person name="Schulz F."/>
            <person name="Roux S."/>
            <person name="Paez-Espino D."/>
            <person name="Jungbluth S."/>
            <person name="Walsh D.A."/>
            <person name="Denef V.J."/>
            <person name="McMahon K.D."/>
            <person name="Konstantinidis K.T."/>
            <person name="Eloe-Fadrosh E.A."/>
            <person name="Kyrpides N.C."/>
            <person name="Woyke T."/>
        </authorList>
    </citation>
    <scope>NUCLEOTIDE SEQUENCE</scope>
    <source>
        <strain evidence="1">GVMAG-S-ERX555967-131</strain>
    </source>
</reference>
<dbReference type="AlphaFoldDB" id="A0A6C0F5P3"/>
<proteinExistence type="predicted"/>
<sequence length="214" mass="25259">MYQDVYEFIDNNLKTYNEIEYVHKHNNEYRTLYIIFAGAIDKFVCISWFYEIDYNCLWIKDTQPYMSYTNPEFSILIDKYSQMYNNVVMFGMSMGGIGALIHSQNITNCNAVIAIDCEPRGINEDDALNLITNVNKCKIHLISCSNQDEQIFHNKLAQKFNNVIIEKCPRKEHLSNIPSKKYLIALFDLYGNIPYDAFYVNAWDKKNEKEFQWN</sequence>
<protein>
    <recommendedName>
        <fullName evidence="2">Alpha/beta hydrolase</fullName>
    </recommendedName>
</protein>
<dbReference type="EMBL" id="MN738790">
    <property type="protein sequence ID" value="QHT37157.1"/>
    <property type="molecule type" value="Genomic_DNA"/>
</dbReference>
<dbReference type="SUPFAM" id="SSF53474">
    <property type="entry name" value="alpha/beta-Hydrolases"/>
    <property type="match status" value="1"/>
</dbReference>
<name>A0A6C0F5P3_9ZZZZ</name>
<dbReference type="InterPro" id="IPR029058">
    <property type="entry name" value="AB_hydrolase_fold"/>
</dbReference>
<organism evidence="1">
    <name type="scientific">viral metagenome</name>
    <dbReference type="NCBI Taxonomy" id="1070528"/>
    <lineage>
        <taxon>unclassified sequences</taxon>
        <taxon>metagenomes</taxon>
        <taxon>organismal metagenomes</taxon>
    </lineage>
</organism>
<evidence type="ECO:0008006" key="2">
    <source>
        <dbReference type="Google" id="ProtNLM"/>
    </source>
</evidence>